<evidence type="ECO:0000313" key="3">
    <source>
        <dbReference type="Proteomes" id="UP001341840"/>
    </source>
</evidence>
<gene>
    <name evidence="2" type="ORF">PIB30_037434</name>
</gene>
<organism evidence="2 3">
    <name type="scientific">Stylosanthes scabra</name>
    <dbReference type="NCBI Taxonomy" id="79078"/>
    <lineage>
        <taxon>Eukaryota</taxon>
        <taxon>Viridiplantae</taxon>
        <taxon>Streptophyta</taxon>
        <taxon>Embryophyta</taxon>
        <taxon>Tracheophyta</taxon>
        <taxon>Spermatophyta</taxon>
        <taxon>Magnoliopsida</taxon>
        <taxon>eudicotyledons</taxon>
        <taxon>Gunneridae</taxon>
        <taxon>Pentapetalae</taxon>
        <taxon>rosids</taxon>
        <taxon>fabids</taxon>
        <taxon>Fabales</taxon>
        <taxon>Fabaceae</taxon>
        <taxon>Papilionoideae</taxon>
        <taxon>50 kb inversion clade</taxon>
        <taxon>dalbergioids sensu lato</taxon>
        <taxon>Dalbergieae</taxon>
        <taxon>Pterocarpus clade</taxon>
        <taxon>Stylosanthes</taxon>
    </lineage>
</organism>
<evidence type="ECO:0000256" key="1">
    <source>
        <dbReference type="SAM" id="MobiDB-lite"/>
    </source>
</evidence>
<proteinExistence type="predicted"/>
<feature type="region of interest" description="Disordered" evidence="1">
    <location>
        <begin position="1"/>
        <end position="74"/>
    </location>
</feature>
<dbReference type="EMBL" id="JASCZI010030396">
    <property type="protein sequence ID" value="MED6122187.1"/>
    <property type="molecule type" value="Genomic_DNA"/>
</dbReference>
<feature type="compositionally biased region" description="Basic and acidic residues" evidence="1">
    <location>
        <begin position="53"/>
        <end position="65"/>
    </location>
</feature>
<dbReference type="Proteomes" id="UP001341840">
    <property type="component" value="Unassembled WGS sequence"/>
</dbReference>
<protein>
    <submittedName>
        <fullName evidence="2">Uncharacterized protein</fullName>
    </submittedName>
</protein>
<comment type="caution">
    <text evidence="2">The sequence shown here is derived from an EMBL/GenBank/DDBJ whole genome shotgun (WGS) entry which is preliminary data.</text>
</comment>
<name>A0ABU6RDR6_9FABA</name>
<evidence type="ECO:0000313" key="2">
    <source>
        <dbReference type="EMBL" id="MED6122187.1"/>
    </source>
</evidence>
<keyword evidence="3" id="KW-1185">Reference proteome</keyword>
<accession>A0ABU6RDR6</accession>
<reference evidence="2 3" key="1">
    <citation type="journal article" date="2023" name="Plants (Basel)">
        <title>Bridging the Gap: Combining Genomics and Transcriptomics Approaches to Understand Stylosanthes scabra, an Orphan Legume from the Brazilian Caatinga.</title>
        <authorList>
            <person name="Ferreira-Neto J.R.C."/>
            <person name="da Silva M.D."/>
            <person name="Binneck E."/>
            <person name="de Melo N.F."/>
            <person name="da Silva R.H."/>
            <person name="de Melo A.L.T.M."/>
            <person name="Pandolfi V."/>
            <person name="Bustamante F.O."/>
            <person name="Brasileiro-Vidal A.C."/>
            <person name="Benko-Iseppon A.M."/>
        </authorList>
    </citation>
    <scope>NUCLEOTIDE SEQUENCE [LARGE SCALE GENOMIC DNA]</scope>
    <source>
        <tissue evidence="2">Leaves</tissue>
    </source>
</reference>
<sequence>METYNSETMKQPPKQLEQPDSKHGGPGRRRRLLRPPKKTTENGSMEGKAVKMPNKETASKNEMQRRRVGTGGRRLSDRWCREDLMATQQRWLQQNFAGKPWDRRRTEVDGGINEEEK</sequence>
<feature type="region of interest" description="Disordered" evidence="1">
    <location>
        <begin position="95"/>
        <end position="117"/>
    </location>
</feature>
<feature type="compositionally biased region" description="Basic residues" evidence="1">
    <location>
        <begin position="25"/>
        <end position="37"/>
    </location>
</feature>